<sequence>MGTRRAGGIVSCVIELPDLMRRTAVSRGAHDWLASLPERVADVCADWALTPGEALTGGSAALVLRVQAADGTDAVLRLAPPGDGFAGQVRTLEAANGHGYVRLYAYDEGRDAALLEPLGPALPAAGLPPEEVLDVLAATLREAWRVPHPPGATVPPGEDKAGTLHELIVQLYPETGEPCSPAVLGRALDYARRRADAFDVTGSVVCHGDAHPDNALAVLTPRAGAESGYVFVDPDGFLCDPGYDLGVAVRGWESELLAAADPVALLRGWCARLATATGVDPQVIWEWGFIERVSSGLYMIRHGQPESGRAYLASAERLLG</sequence>
<gene>
    <name evidence="1" type="ORF">Cba03nite_02150</name>
</gene>
<dbReference type="AlphaFoldDB" id="A0A8J3NH38"/>
<accession>A0A8J3NH38</accession>
<dbReference type="GO" id="GO:0016301">
    <property type="term" value="F:kinase activity"/>
    <property type="evidence" value="ECO:0007669"/>
    <property type="project" value="UniProtKB-KW"/>
</dbReference>
<proteinExistence type="predicted"/>
<dbReference type="Pfam" id="PF04655">
    <property type="entry name" value="APH_6_hur"/>
    <property type="match status" value="1"/>
</dbReference>
<comment type="caution">
    <text evidence="1">The sequence shown here is derived from an EMBL/GenBank/DDBJ whole genome shotgun (WGS) entry which is preliminary data.</text>
</comment>
<dbReference type="InterPro" id="IPR011009">
    <property type="entry name" value="Kinase-like_dom_sf"/>
</dbReference>
<keyword evidence="1" id="KW-0808">Transferase</keyword>
<protein>
    <submittedName>
        <fullName evidence="1">Kinase</fullName>
    </submittedName>
</protein>
<evidence type="ECO:0000313" key="1">
    <source>
        <dbReference type="EMBL" id="GIF78866.1"/>
    </source>
</evidence>
<keyword evidence="1" id="KW-0418">Kinase</keyword>
<dbReference type="GO" id="GO:0016773">
    <property type="term" value="F:phosphotransferase activity, alcohol group as acceptor"/>
    <property type="evidence" value="ECO:0007669"/>
    <property type="project" value="InterPro"/>
</dbReference>
<dbReference type="Proteomes" id="UP000601223">
    <property type="component" value="Unassembled WGS sequence"/>
</dbReference>
<dbReference type="SUPFAM" id="SSF56112">
    <property type="entry name" value="Protein kinase-like (PK-like)"/>
    <property type="match status" value="1"/>
</dbReference>
<reference evidence="1 2" key="1">
    <citation type="submission" date="2021-01" db="EMBL/GenBank/DDBJ databases">
        <title>Whole genome shotgun sequence of Catellatospora bangladeshensis NBRC 107357.</title>
        <authorList>
            <person name="Komaki H."/>
            <person name="Tamura T."/>
        </authorList>
    </citation>
    <scope>NUCLEOTIDE SEQUENCE [LARGE SCALE GENOMIC DNA]</scope>
    <source>
        <strain evidence="1 2">NBRC 107357</strain>
    </source>
</reference>
<dbReference type="GO" id="GO:0019748">
    <property type="term" value="P:secondary metabolic process"/>
    <property type="evidence" value="ECO:0007669"/>
    <property type="project" value="InterPro"/>
</dbReference>
<dbReference type="EMBL" id="BONF01000002">
    <property type="protein sequence ID" value="GIF78866.1"/>
    <property type="molecule type" value="Genomic_DNA"/>
</dbReference>
<name>A0A8J3NH38_9ACTN</name>
<dbReference type="InterPro" id="IPR006748">
    <property type="entry name" value="NH2Glyco/OHUrea_AB-resist_kin"/>
</dbReference>
<keyword evidence="2" id="KW-1185">Reference proteome</keyword>
<evidence type="ECO:0000313" key="2">
    <source>
        <dbReference type="Proteomes" id="UP000601223"/>
    </source>
</evidence>
<organism evidence="1 2">
    <name type="scientific">Catellatospora bangladeshensis</name>
    <dbReference type="NCBI Taxonomy" id="310355"/>
    <lineage>
        <taxon>Bacteria</taxon>
        <taxon>Bacillati</taxon>
        <taxon>Actinomycetota</taxon>
        <taxon>Actinomycetes</taxon>
        <taxon>Micromonosporales</taxon>
        <taxon>Micromonosporaceae</taxon>
        <taxon>Catellatospora</taxon>
    </lineage>
</organism>